<feature type="domain" description="TonB-dependent receptor plug" evidence="14">
    <location>
        <begin position="115"/>
        <end position="240"/>
    </location>
</feature>
<dbReference type="Pfam" id="PF13715">
    <property type="entry name" value="CarbopepD_reg_2"/>
    <property type="match status" value="1"/>
</dbReference>
<dbReference type="PANTHER" id="PTHR30069:SF29">
    <property type="entry name" value="HEMOGLOBIN AND HEMOGLOBIN-HAPTOGLOBIN-BINDING PROTEIN 1-RELATED"/>
    <property type="match status" value="1"/>
</dbReference>
<evidence type="ECO:0000256" key="4">
    <source>
        <dbReference type="ARBA" id="ARBA00022692"/>
    </source>
</evidence>
<keyword evidence="3 10" id="KW-1134">Transmembrane beta strand</keyword>
<dbReference type="NCBIfam" id="TIGR04057">
    <property type="entry name" value="SusC_RagA_signa"/>
    <property type="match status" value="1"/>
</dbReference>
<dbReference type="AlphaFoldDB" id="A0A437PR75"/>
<organism evidence="15 16">
    <name type="scientific">Sandaracinomonas limnophila</name>
    <dbReference type="NCBI Taxonomy" id="1862386"/>
    <lineage>
        <taxon>Bacteria</taxon>
        <taxon>Pseudomonadati</taxon>
        <taxon>Bacteroidota</taxon>
        <taxon>Cytophagia</taxon>
        <taxon>Cytophagales</taxon>
        <taxon>Flectobacillaceae</taxon>
        <taxon>Sandaracinomonas</taxon>
    </lineage>
</organism>
<evidence type="ECO:0000256" key="6">
    <source>
        <dbReference type="ARBA" id="ARBA00023077"/>
    </source>
</evidence>
<dbReference type="Proteomes" id="UP000282832">
    <property type="component" value="Unassembled WGS sequence"/>
</dbReference>
<dbReference type="Pfam" id="PF00593">
    <property type="entry name" value="TonB_dep_Rec_b-barrel"/>
    <property type="match status" value="1"/>
</dbReference>
<dbReference type="InterPro" id="IPR039426">
    <property type="entry name" value="TonB-dep_rcpt-like"/>
</dbReference>
<dbReference type="OrthoDB" id="9768177at2"/>
<protein>
    <submittedName>
        <fullName evidence="15">SusC/RagA family TonB-linked outer membrane protein</fullName>
    </submittedName>
</protein>
<dbReference type="PANTHER" id="PTHR30069">
    <property type="entry name" value="TONB-DEPENDENT OUTER MEMBRANE RECEPTOR"/>
    <property type="match status" value="1"/>
</dbReference>
<keyword evidence="7 10" id="KW-0472">Membrane</keyword>
<evidence type="ECO:0000259" key="13">
    <source>
        <dbReference type="Pfam" id="PF00593"/>
    </source>
</evidence>
<dbReference type="EMBL" id="SACY01000003">
    <property type="protein sequence ID" value="RVU24748.1"/>
    <property type="molecule type" value="Genomic_DNA"/>
</dbReference>
<keyword evidence="4 10" id="KW-0812">Transmembrane</keyword>
<keyword evidence="2 10" id="KW-0813">Transport</keyword>
<keyword evidence="5 12" id="KW-0732">Signal</keyword>
<evidence type="ECO:0000256" key="10">
    <source>
        <dbReference type="PROSITE-ProRule" id="PRU01360"/>
    </source>
</evidence>
<comment type="similarity">
    <text evidence="10 11">Belongs to the TonB-dependent receptor family.</text>
</comment>
<keyword evidence="9 10" id="KW-0998">Cell outer membrane</keyword>
<keyword evidence="16" id="KW-1185">Reference proteome</keyword>
<evidence type="ECO:0000256" key="5">
    <source>
        <dbReference type="ARBA" id="ARBA00022729"/>
    </source>
</evidence>
<dbReference type="GO" id="GO:0009279">
    <property type="term" value="C:cell outer membrane"/>
    <property type="evidence" value="ECO:0007669"/>
    <property type="project" value="UniProtKB-SubCell"/>
</dbReference>
<dbReference type="SUPFAM" id="SSF56935">
    <property type="entry name" value="Porins"/>
    <property type="match status" value="1"/>
</dbReference>
<dbReference type="GO" id="GO:0015344">
    <property type="term" value="F:siderophore uptake transmembrane transporter activity"/>
    <property type="evidence" value="ECO:0007669"/>
    <property type="project" value="TreeGrafter"/>
</dbReference>
<dbReference type="Gene3D" id="2.170.130.10">
    <property type="entry name" value="TonB-dependent receptor, plug domain"/>
    <property type="match status" value="1"/>
</dbReference>
<feature type="chain" id="PRO_5019116556" evidence="12">
    <location>
        <begin position="20"/>
        <end position="1067"/>
    </location>
</feature>
<evidence type="ECO:0000256" key="3">
    <source>
        <dbReference type="ARBA" id="ARBA00022452"/>
    </source>
</evidence>
<feature type="domain" description="TonB-dependent receptor-like beta-barrel" evidence="13">
    <location>
        <begin position="458"/>
        <end position="874"/>
    </location>
</feature>
<keyword evidence="8" id="KW-0675">Receptor</keyword>
<dbReference type="GO" id="GO:0044718">
    <property type="term" value="P:siderophore transmembrane transport"/>
    <property type="evidence" value="ECO:0007669"/>
    <property type="project" value="TreeGrafter"/>
</dbReference>
<evidence type="ECO:0000256" key="8">
    <source>
        <dbReference type="ARBA" id="ARBA00023170"/>
    </source>
</evidence>
<dbReference type="InterPro" id="IPR012910">
    <property type="entry name" value="Plug_dom"/>
</dbReference>
<evidence type="ECO:0000256" key="9">
    <source>
        <dbReference type="ARBA" id="ARBA00023237"/>
    </source>
</evidence>
<keyword evidence="6 11" id="KW-0798">TonB box</keyword>
<accession>A0A437PR75</accession>
<evidence type="ECO:0000256" key="11">
    <source>
        <dbReference type="RuleBase" id="RU003357"/>
    </source>
</evidence>
<dbReference type="Pfam" id="PF07715">
    <property type="entry name" value="Plug"/>
    <property type="match status" value="1"/>
</dbReference>
<dbReference type="InterPro" id="IPR023997">
    <property type="entry name" value="TonB-dep_OMP_SusC/RagA_CS"/>
</dbReference>
<comment type="caution">
    <text evidence="15">The sequence shown here is derived from an EMBL/GenBank/DDBJ whole genome shotgun (WGS) entry which is preliminary data.</text>
</comment>
<dbReference type="PROSITE" id="PS52016">
    <property type="entry name" value="TONB_DEPENDENT_REC_3"/>
    <property type="match status" value="1"/>
</dbReference>
<evidence type="ECO:0000259" key="14">
    <source>
        <dbReference type="Pfam" id="PF07715"/>
    </source>
</evidence>
<evidence type="ECO:0000313" key="15">
    <source>
        <dbReference type="EMBL" id="RVU24748.1"/>
    </source>
</evidence>
<dbReference type="SUPFAM" id="SSF49464">
    <property type="entry name" value="Carboxypeptidase regulatory domain-like"/>
    <property type="match status" value="1"/>
</dbReference>
<dbReference type="NCBIfam" id="TIGR04056">
    <property type="entry name" value="OMP_RagA_SusC"/>
    <property type="match status" value="1"/>
</dbReference>
<comment type="subcellular location">
    <subcellularLocation>
        <location evidence="1 10">Cell outer membrane</location>
        <topology evidence="1 10">Multi-pass membrane protein</topology>
    </subcellularLocation>
</comment>
<dbReference type="Gene3D" id="2.40.170.20">
    <property type="entry name" value="TonB-dependent receptor, beta-barrel domain"/>
    <property type="match status" value="1"/>
</dbReference>
<dbReference type="InterPro" id="IPR036942">
    <property type="entry name" value="Beta-barrel_TonB_sf"/>
</dbReference>
<evidence type="ECO:0000256" key="1">
    <source>
        <dbReference type="ARBA" id="ARBA00004571"/>
    </source>
</evidence>
<dbReference type="Gene3D" id="2.60.40.1120">
    <property type="entry name" value="Carboxypeptidase-like, regulatory domain"/>
    <property type="match status" value="1"/>
</dbReference>
<evidence type="ECO:0000313" key="16">
    <source>
        <dbReference type="Proteomes" id="UP000282832"/>
    </source>
</evidence>
<dbReference type="InterPro" id="IPR037066">
    <property type="entry name" value="Plug_dom_sf"/>
</dbReference>
<gene>
    <name evidence="15" type="ORF">EOJ36_06975</name>
</gene>
<dbReference type="InterPro" id="IPR008969">
    <property type="entry name" value="CarboxyPept-like_regulatory"/>
</dbReference>
<dbReference type="RefSeq" id="WP_127803750.1">
    <property type="nucleotide sequence ID" value="NZ_SACY01000003.1"/>
</dbReference>
<name>A0A437PR75_9BACT</name>
<proteinExistence type="inferred from homology"/>
<evidence type="ECO:0000256" key="7">
    <source>
        <dbReference type="ARBA" id="ARBA00023136"/>
    </source>
</evidence>
<evidence type="ECO:0000256" key="2">
    <source>
        <dbReference type="ARBA" id="ARBA00022448"/>
    </source>
</evidence>
<feature type="signal peptide" evidence="12">
    <location>
        <begin position="1"/>
        <end position="19"/>
    </location>
</feature>
<evidence type="ECO:0000256" key="12">
    <source>
        <dbReference type="SAM" id="SignalP"/>
    </source>
</evidence>
<reference evidence="15 16" key="1">
    <citation type="submission" date="2019-01" db="EMBL/GenBank/DDBJ databases">
        <authorList>
            <person name="Chen W.-M."/>
        </authorList>
    </citation>
    <scope>NUCLEOTIDE SEQUENCE [LARGE SCALE GENOMIC DNA]</scope>
    <source>
        <strain evidence="15 16">FSY-15</strain>
    </source>
</reference>
<dbReference type="InterPro" id="IPR000531">
    <property type="entry name" value="Beta-barrel_TonB"/>
</dbReference>
<dbReference type="InterPro" id="IPR023996">
    <property type="entry name" value="TonB-dep_OMP_SusC/RagA"/>
</dbReference>
<sequence>MRKLLLMWVLLFVSVSTMIAQTRQVSGKVTSSEDGSSIPGVSVTVKGSSRGVATTADGSYKIQVSDGAALQFSFVGYKSQTINVGSQSTINVVLKAEASELDEVVVTALGLTRTKNTLPYAATSIKSDEINRVRTGNAMQSLSGKVAGLQITQGNAIGGSTNVVIRGNKSLLGNNQALFVVDGVPVDNSNKNSSNQVTGRGGYDYGNAAADINPDDIDNMTVLKGAAATALYGSRASNGVIMITTKKAKRGLGLTVNAGLTVGTIDKSTFASYQNQYGAGYSDPYQKDGFLYFDANGDGTNDYVVPTSEDASYGVKFDNRPVYTWESWDPAGPLYGKTSPWAAAKNTPVTFYETAISNNTNIMLDGANDKGTFKLGYTRNVERGTLPNSEVAKNTVNLSGTYAISPKLTASATANFSIVDGKGRYGSGYSGGNVNQNFRQWYQTNVDIQSQKDAYFRNNQNITWNWADPSSAAGLKPIYTDNYYWTRYQNYETDTRSRIFGNAFLTYKPTSYLDVLGRITLDTYNEFQEERTAYGSQAVAGYSRYDRAFNETNYDLIANFDKNVTEDLNVKALAGLNLRKSYVRSIFAATNGGLIVPGLYSVANSKGTVAAPSEAYAPREVFGLFGGATLTYKGFLTLDGTFRRDKSSTLPVENNTYNYYSGSASWLFSHHIQDLPWLTSGKLRANYATVGNDAPWGSIKNVYDQPSPFGSTILFSVPSTQNNPTLKPEQTQSKEVGLEMAFMQNRLGFDFTYYDSRTLDQILAAAVSTATGFSSSYVNAGEIQNKGFEVSLYATPVKVGDFSWSINANWTKNTSLVVSLYNGSQNLQIATFQGGVSFNATVGQPYGTIQGKTWNTVNGERLVKSNGRYSITTTTTNVIGNMNPNWIGGLTNTFKYKNLSLSALIDVKQGGNVFSLDQYYGQATGVYPESAALNDLGNPSRDAVSAGGGVIMPGVLADGSKNTIRVENNYGTFGYAQNPAAAFVYDASFVKLREANLTYTLPRNIVSKLGGIKGVDLSVFGRNLWIIKKYVPYADPEENLSAGNIQGNQSGAYPTTRSIGFNVKLTF</sequence>